<dbReference type="InterPro" id="IPR029060">
    <property type="entry name" value="PIN-like_dom_sf"/>
</dbReference>
<organism evidence="9 10">
    <name type="scientific">Nostoc edaphicum CCNP1411</name>
    <dbReference type="NCBI Taxonomy" id="1472755"/>
    <lineage>
        <taxon>Bacteria</taxon>
        <taxon>Bacillati</taxon>
        <taxon>Cyanobacteriota</taxon>
        <taxon>Cyanophyceae</taxon>
        <taxon>Nostocales</taxon>
        <taxon>Nostocaceae</taxon>
        <taxon>Nostoc</taxon>
    </lineage>
</organism>
<sequence length="147" mass="16553">MYLLDTNHCSRIIFGETNVIRRLQEHIGLGVATSVIVQGELLYMVQKSSQQAANLRFVRTFLQTIDLYPISGGVADVYGSLKGEIVENFGPKDKAKRRKFTVQDLGFSDNDLWIASTDLHYNLTVVSGDSDFQRIQQVQALALESWL</sequence>
<evidence type="ECO:0000256" key="5">
    <source>
        <dbReference type="ARBA" id="ARBA00022801"/>
    </source>
</evidence>
<keyword evidence="10" id="KW-1185">Reference proteome</keyword>
<reference evidence="10" key="1">
    <citation type="submission" date="2020-06" db="EMBL/GenBank/DDBJ databases">
        <title>Nostoc edaphicum CCNP1411 genome.</title>
        <authorList>
            <person name="Fidor A."/>
            <person name="Grabski M."/>
            <person name="Gawor J."/>
            <person name="Gromadka R."/>
            <person name="Wegrzyn G."/>
            <person name="Mazur-Marzec H."/>
        </authorList>
    </citation>
    <scope>NUCLEOTIDE SEQUENCE [LARGE SCALE GENOMIC DNA]</scope>
    <source>
        <strain evidence="10">CCNP1411</strain>
    </source>
</reference>
<proteinExistence type="inferred from homology"/>
<keyword evidence="2" id="KW-1277">Toxin-antitoxin system</keyword>
<dbReference type="PANTHER" id="PTHR33653">
    <property type="entry name" value="RIBONUCLEASE VAPC2"/>
    <property type="match status" value="1"/>
</dbReference>
<dbReference type="Pfam" id="PF01850">
    <property type="entry name" value="PIN"/>
    <property type="match status" value="1"/>
</dbReference>
<evidence type="ECO:0000256" key="1">
    <source>
        <dbReference type="ARBA" id="ARBA00001946"/>
    </source>
</evidence>
<gene>
    <name evidence="9" type="ORF">HUN01_20790</name>
</gene>
<dbReference type="KEGG" id="ned:HUN01_20790"/>
<dbReference type="Proteomes" id="UP000514713">
    <property type="component" value="Chromosome"/>
</dbReference>
<evidence type="ECO:0000256" key="4">
    <source>
        <dbReference type="ARBA" id="ARBA00022723"/>
    </source>
</evidence>
<keyword evidence="5" id="KW-0378">Hydrolase</keyword>
<name>A0A7D7QUC5_9NOSO</name>
<accession>A0A7D7QUC5</accession>
<evidence type="ECO:0000313" key="10">
    <source>
        <dbReference type="Proteomes" id="UP000514713"/>
    </source>
</evidence>
<evidence type="ECO:0000259" key="8">
    <source>
        <dbReference type="Pfam" id="PF01850"/>
    </source>
</evidence>
<dbReference type="AlphaFoldDB" id="A0A7D7QUC5"/>
<dbReference type="InterPro" id="IPR050556">
    <property type="entry name" value="Type_II_TA_system_RNase"/>
</dbReference>
<evidence type="ECO:0000256" key="7">
    <source>
        <dbReference type="ARBA" id="ARBA00038093"/>
    </source>
</evidence>
<dbReference type="GO" id="GO:0016787">
    <property type="term" value="F:hydrolase activity"/>
    <property type="evidence" value="ECO:0007669"/>
    <property type="project" value="UniProtKB-KW"/>
</dbReference>
<dbReference type="GO" id="GO:0004518">
    <property type="term" value="F:nuclease activity"/>
    <property type="evidence" value="ECO:0007669"/>
    <property type="project" value="UniProtKB-KW"/>
</dbReference>
<dbReference type="SUPFAM" id="SSF88723">
    <property type="entry name" value="PIN domain-like"/>
    <property type="match status" value="1"/>
</dbReference>
<evidence type="ECO:0000256" key="3">
    <source>
        <dbReference type="ARBA" id="ARBA00022722"/>
    </source>
</evidence>
<evidence type="ECO:0000256" key="2">
    <source>
        <dbReference type="ARBA" id="ARBA00022649"/>
    </source>
</evidence>
<dbReference type="EMBL" id="CP054698">
    <property type="protein sequence ID" value="QMS89903.1"/>
    <property type="molecule type" value="Genomic_DNA"/>
</dbReference>
<dbReference type="RefSeq" id="WP_181927790.1">
    <property type="nucleotide sequence ID" value="NZ_CP054698.1"/>
</dbReference>
<keyword evidence="3" id="KW-0540">Nuclease</keyword>
<feature type="domain" description="PIN" evidence="8">
    <location>
        <begin position="2"/>
        <end position="136"/>
    </location>
</feature>
<dbReference type="GO" id="GO:0046872">
    <property type="term" value="F:metal ion binding"/>
    <property type="evidence" value="ECO:0007669"/>
    <property type="project" value="UniProtKB-KW"/>
</dbReference>
<dbReference type="Gene3D" id="3.40.50.1010">
    <property type="entry name" value="5'-nuclease"/>
    <property type="match status" value="1"/>
</dbReference>
<dbReference type="PANTHER" id="PTHR33653:SF1">
    <property type="entry name" value="RIBONUCLEASE VAPC2"/>
    <property type="match status" value="1"/>
</dbReference>
<keyword evidence="6" id="KW-0460">Magnesium</keyword>
<protein>
    <submittedName>
        <fullName evidence="9">Type II toxin-antitoxin system VapC family toxin</fullName>
    </submittedName>
</protein>
<comment type="similarity">
    <text evidence="7">Belongs to the PINc/VapC protein family.</text>
</comment>
<evidence type="ECO:0000256" key="6">
    <source>
        <dbReference type="ARBA" id="ARBA00022842"/>
    </source>
</evidence>
<comment type="cofactor">
    <cofactor evidence="1">
        <name>Mg(2+)</name>
        <dbReference type="ChEBI" id="CHEBI:18420"/>
    </cofactor>
</comment>
<evidence type="ECO:0000313" key="9">
    <source>
        <dbReference type="EMBL" id="QMS89903.1"/>
    </source>
</evidence>
<keyword evidence="4" id="KW-0479">Metal-binding</keyword>
<dbReference type="CDD" id="cd09881">
    <property type="entry name" value="PIN_VapC4-5_FitB-like"/>
    <property type="match status" value="1"/>
</dbReference>
<dbReference type="InterPro" id="IPR002716">
    <property type="entry name" value="PIN_dom"/>
</dbReference>